<evidence type="ECO:0000313" key="5">
    <source>
        <dbReference type="Proteomes" id="UP000575083"/>
    </source>
</evidence>
<dbReference type="PANTHER" id="PTHR22946">
    <property type="entry name" value="DIENELACTONE HYDROLASE DOMAIN-CONTAINING PROTEIN-RELATED"/>
    <property type="match status" value="1"/>
</dbReference>
<dbReference type="PANTHER" id="PTHR22946:SF9">
    <property type="entry name" value="POLYKETIDE TRANSFERASE AF380"/>
    <property type="match status" value="1"/>
</dbReference>
<organism evidence="4 5">
    <name type="scientific">Acidovorax soli</name>
    <dbReference type="NCBI Taxonomy" id="592050"/>
    <lineage>
        <taxon>Bacteria</taxon>
        <taxon>Pseudomonadati</taxon>
        <taxon>Pseudomonadota</taxon>
        <taxon>Betaproteobacteria</taxon>
        <taxon>Burkholderiales</taxon>
        <taxon>Comamonadaceae</taxon>
        <taxon>Acidovorax</taxon>
    </lineage>
</organism>
<evidence type="ECO:0000313" key="4">
    <source>
        <dbReference type="EMBL" id="MBB6563627.1"/>
    </source>
</evidence>
<feature type="chain" id="PRO_5030753573" evidence="2">
    <location>
        <begin position="23"/>
        <end position="464"/>
    </location>
</feature>
<feature type="domain" description="Serine aminopeptidase S33" evidence="3">
    <location>
        <begin position="248"/>
        <end position="350"/>
    </location>
</feature>
<dbReference type="InterPro" id="IPR050261">
    <property type="entry name" value="FrsA_esterase"/>
</dbReference>
<dbReference type="InterPro" id="IPR022742">
    <property type="entry name" value="Hydrolase_4"/>
</dbReference>
<dbReference type="AlphaFoldDB" id="A0A7X0UCP1"/>
<accession>A0A7X0UCP1</accession>
<evidence type="ECO:0000259" key="3">
    <source>
        <dbReference type="Pfam" id="PF12146"/>
    </source>
</evidence>
<keyword evidence="2" id="KW-0732">Signal</keyword>
<dbReference type="Pfam" id="PF12146">
    <property type="entry name" value="Hydrolase_4"/>
    <property type="match status" value="1"/>
</dbReference>
<comment type="caution">
    <text evidence="4">The sequence shown here is derived from an EMBL/GenBank/DDBJ whole genome shotgun (WGS) entry which is preliminary data.</text>
</comment>
<gene>
    <name evidence="4" type="ORF">HNP48_006351</name>
</gene>
<dbReference type="EMBL" id="JACHLK010000021">
    <property type="protein sequence ID" value="MBB6563627.1"/>
    <property type="molecule type" value="Genomic_DNA"/>
</dbReference>
<name>A0A7X0UCP1_9BURK</name>
<keyword evidence="1 4" id="KW-0378">Hydrolase</keyword>
<dbReference type="Proteomes" id="UP000575083">
    <property type="component" value="Unassembled WGS sequence"/>
</dbReference>
<reference evidence="4 5" key="1">
    <citation type="submission" date="2020-08" db="EMBL/GenBank/DDBJ databases">
        <title>Functional genomics of gut bacteria from endangered species of beetles.</title>
        <authorList>
            <person name="Carlos-Shanley C."/>
        </authorList>
    </citation>
    <scope>NUCLEOTIDE SEQUENCE [LARGE SCALE GENOMIC DNA]</scope>
    <source>
        <strain evidence="4 5">S00198</strain>
    </source>
</reference>
<feature type="signal peptide" evidence="2">
    <location>
        <begin position="1"/>
        <end position="22"/>
    </location>
</feature>
<dbReference type="Gene3D" id="3.40.50.1820">
    <property type="entry name" value="alpha/beta hydrolase"/>
    <property type="match status" value="1"/>
</dbReference>
<proteinExistence type="predicted"/>
<protein>
    <submittedName>
        <fullName evidence="4">Dienelactone hydrolase</fullName>
    </submittedName>
</protein>
<dbReference type="InterPro" id="IPR029058">
    <property type="entry name" value="AB_hydrolase_fold"/>
</dbReference>
<sequence>MHSPHSARIAGLLLLLCGAATAQPQAAPAATPPAPASAAAATAWPAYMPHLSPAPTESAVAATLPPDVAITPPDAALPAAKARFSGVWQGAACAARACDIRIAVESVTASGATVVYAGANEQQPQITDRTQATFAGSEMHARLHTGARLVMRLREGGDELEIAAWRPETRLLLASVLSKQALAPRYARSIERLPTPWVGDDGRAQTLEAVVYRPLGAKGPFPTVVFNHGSTGAGNRPEWFGLTWTSPDIAEYFTAKGWQVVFPQRRGRGKSDGLYDEGFGATRSAGYSCEPARSLPGLDRAIADLDVVMAHLQQRPDVDKARLLIGGVSRGGILSVAYAGTRPAMFLGVVNFVGGWLGDACREAAVAVNRNGFTRGAAFARPTLWLYGEHDAYYLLEHSRASFDAFRAAGGQGRFVGYALPPGQDGHGIHNHPALWQADLDGYMAQVLQPKGRSGLAVGSAPVR</sequence>
<dbReference type="RefSeq" id="WP_184864854.1">
    <property type="nucleotide sequence ID" value="NZ_JACHLK010000021.1"/>
</dbReference>
<evidence type="ECO:0000256" key="1">
    <source>
        <dbReference type="ARBA" id="ARBA00022801"/>
    </source>
</evidence>
<keyword evidence="5" id="KW-1185">Reference proteome</keyword>
<evidence type="ECO:0000256" key="2">
    <source>
        <dbReference type="SAM" id="SignalP"/>
    </source>
</evidence>
<dbReference type="SUPFAM" id="SSF53474">
    <property type="entry name" value="alpha/beta-Hydrolases"/>
    <property type="match status" value="1"/>
</dbReference>
<dbReference type="GO" id="GO:0052689">
    <property type="term" value="F:carboxylic ester hydrolase activity"/>
    <property type="evidence" value="ECO:0007669"/>
    <property type="project" value="UniProtKB-ARBA"/>
</dbReference>